<dbReference type="AlphaFoldDB" id="A0AAJ7UDT0"/>
<evidence type="ECO:0000313" key="12">
    <source>
        <dbReference type="Proteomes" id="UP001318040"/>
    </source>
</evidence>
<evidence type="ECO:0000256" key="7">
    <source>
        <dbReference type="SAM" id="Coils"/>
    </source>
</evidence>
<dbReference type="InterPro" id="IPR000315">
    <property type="entry name" value="Znf_B-box"/>
</dbReference>
<dbReference type="Gene3D" id="3.30.40.10">
    <property type="entry name" value="Zinc/RING finger domain, C3HC4 (zinc finger)"/>
    <property type="match status" value="1"/>
</dbReference>
<reference evidence="13" key="1">
    <citation type="submission" date="2025-08" db="UniProtKB">
        <authorList>
            <consortium name="RefSeq"/>
        </authorList>
    </citation>
    <scope>IDENTIFICATION</scope>
    <source>
        <tissue evidence="13">Sperm</tissue>
    </source>
</reference>
<feature type="coiled-coil region" evidence="7">
    <location>
        <begin position="258"/>
        <end position="288"/>
    </location>
</feature>
<keyword evidence="1" id="KW-0399">Innate immunity</keyword>
<proteinExistence type="predicted"/>
<feature type="compositionally biased region" description="Basic and acidic residues" evidence="8">
    <location>
        <begin position="189"/>
        <end position="198"/>
    </location>
</feature>
<feature type="compositionally biased region" description="Basic and acidic residues" evidence="8">
    <location>
        <begin position="299"/>
        <end position="309"/>
    </location>
</feature>
<dbReference type="Pfam" id="PF13765">
    <property type="entry name" value="PRY"/>
    <property type="match status" value="1"/>
</dbReference>
<keyword evidence="4" id="KW-0862">Zinc</keyword>
<keyword evidence="3 6" id="KW-0863">Zinc-finger</keyword>
<feature type="region of interest" description="Disordered" evidence="8">
    <location>
        <begin position="175"/>
        <end position="222"/>
    </location>
</feature>
<dbReference type="PROSITE" id="PS50188">
    <property type="entry name" value="B302_SPRY"/>
    <property type="match status" value="1"/>
</dbReference>
<dbReference type="SUPFAM" id="SSF57850">
    <property type="entry name" value="RING/U-box"/>
    <property type="match status" value="1"/>
</dbReference>
<dbReference type="PROSITE" id="PS50119">
    <property type="entry name" value="ZF_BBOX"/>
    <property type="match status" value="1"/>
</dbReference>
<dbReference type="Gene3D" id="2.60.120.920">
    <property type="match status" value="1"/>
</dbReference>
<dbReference type="KEGG" id="pmrn:116956858"/>
<dbReference type="GO" id="GO:0008270">
    <property type="term" value="F:zinc ion binding"/>
    <property type="evidence" value="ECO:0007669"/>
    <property type="project" value="UniProtKB-KW"/>
</dbReference>
<dbReference type="InterPro" id="IPR003879">
    <property type="entry name" value="Butyrophylin_SPRY"/>
</dbReference>
<dbReference type="Pfam" id="PF25600">
    <property type="entry name" value="TRIM_CC"/>
    <property type="match status" value="1"/>
</dbReference>
<keyword evidence="5" id="KW-0391">Immunity</keyword>
<dbReference type="InterPro" id="IPR003877">
    <property type="entry name" value="SPRY_dom"/>
</dbReference>
<dbReference type="SUPFAM" id="SSF57845">
    <property type="entry name" value="B-box zinc-binding domain"/>
    <property type="match status" value="1"/>
</dbReference>
<organism evidence="12 13">
    <name type="scientific">Petromyzon marinus</name>
    <name type="common">Sea lamprey</name>
    <dbReference type="NCBI Taxonomy" id="7757"/>
    <lineage>
        <taxon>Eukaryota</taxon>
        <taxon>Metazoa</taxon>
        <taxon>Chordata</taxon>
        <taxon>Craniata</taxon>
        <taxon>Vertebrata</taxon>
        <taxon>Cyclostomata</taxon>
        <taxon>Hyperoartia</taxon>
        <taxon>Petromyzontiformes</taxon>
        <taxon>Petromyzontidae</taxon>
        <taxon>Petromyzon</taxon>
    </lineage>
</organism>
<dbReference type="InterPro" id="IPR043136">
    <property type="entry name" value="B30.2/SPRY_sf"/>
</dbReference>
<dbReference type="SMART" id="SM00184">
    <property type="entry name" value="RING"/>
    <property type="match status" value="1"/>
</dbReference>
<dbReference type="GO" id="GO:0045087">
    <property type="term" value="P:innate immune response"/>
    <property type="evidence" value="ECO:0007669"/>
    <property type="project" value="UniProtKB-KW"/>
</dbReference>
<dbReference type="GO" id="GO:0005737">
    <property type="term" value="C:cytoplasm"/>
    <property type="evidence" value="ECO:0007669"/>
    <property type="project" value="UniProtKB-ARBA"/>
</dbReference>
<evidence type="ECO:0000256" key="3">
    <source>
        <dbReference type="ARBA" id="ARBA00022771"/>
    </source>
</evidence>
<evidence type="ECO:0000313" key="13">
    <source>
        <dbReference type="RefSeq" id="XP_032834598.1"/>
    </source>
</evidence>
<name>A0AAJ7UDT0_PETMA</name>
<dbReference type="InterPro" id="IPR013083">
    <property type="entry name" value="Znf_RING/FYVE/PHD"/>
</dbReference>
<evidence type="ECO:0000256" key="6">
    <source>
        <dbReference type="PROSITE-ProRule" id="PRU00024"/>
    </source>
</evidence>
<evidence type="ECO:0000259" key="9">
    <source>
        <dbReference type="PROSITE" id="PS50089"/>
    </source>
</evidence>
<evidence type="ECO:0000256" key="2">
    <source>
        <dbReference type="ARBA" id="ARBA00022723"/>
    </source>
</evidence>
<dbReference type="SMART" id="SM00589">
    <property type="entry name" value="PRY"/>
    <property type="match status" value="1"/>
</dbReference>
<accession>A0AAJ7UDT0</accession>
<keyword evidence="12" id="KW-1185">Reference proteome</keyword>
<dbReference type="InterPro" id="IPR001841">
    <property type="entry name" value="Znf_RING"/>
</dbReference>
<sequence length="523" mass="58189">MASTSPSDCVDSELSCPICLGTFECPSTLSCGHSFCLRCLDGAWERASSFSCPQCRAAFPERPQLKRNVALANLVEQLRVGERMATVVFCDGCDDGETPAVKTCLRCETSFCESHLKPHLKTPKLMDHVLVAPIVSLEERRCKKHKEELKFYCKQDASLVCMACTITGEHRGHDVDTLEDEHETRKRRVGEETRAVDGKRKKAEASVGQMKSTRKDVQDSMVQTKARISGEFTRMRAMLDEDERAALDHVDMKGRELLSRIEENIAHYEREISELQAAATRLRALQEERDSLTFLQVHLKETDRRDAQKGDPPSSPRKEDITTISALQGAVVNLLAFMYGRSPTVDPNSAYNNLQMSSDLRTVTRTAVSQGRPDHPHRFDGCPQALCSESFSSGQHYWEVDVGGAAGRCQVGVAYGTIARKGRGDECGLGQKDSSWVLYKVNNNSCYVRHGGVWTSVPVRDPPRRVGCHLHWEAGLLSFYRADSMALLHCIHHAFSQPLYPALGVWGGVDGDSVRILDLSRAS</sequence>
<dbReference type="Pfam" id="PF15227">
    <property type="entry name" value="zf-C3HC4_4"/>
    <property type="match status" value="1"/>
</dbReference>
<dbReference type="RefSeq" id="XP_032834598.1">
    <property type="nucleotide sequence ID" value="XM_032978707.1"/>
</dbReference>
<dbReference type="PROSITE" id="PS00518">
    <property type="entry name" value="ZF_RING_1"/>
    <property type="match status" value="1"/>
</dbReference>
<dbReference type="Proteomes" id="UP001318040">
    <property type="component" value="Chromosome 68"/>
</dbReference>
<dbReference type="Pfam" id="PF00643">
    <property type="entry name" value="zf-B_box"/>
    <property type="match status" value="1"/>
</dbReference>
<feature type="domain" description="RING-type" evidence="9">
    <location>
        <begin position="16"/>
        <end position="56"/>
    </location>
</feature>
<dbReference type="CDD" id="cd19769">
    <property type="entry name" value="Bbox2_TRIM16-like"/>
    <property type="match status" value="1"/>
</dbReference>
<evidence type="ECO:0000256" key="4">
    <source>
        <dbReference type="ARBA" id="ARBA00022833"/>
    </source>
</evidence>
<evidence type="ECO:0000256" key="8">
    <source>
        <dbReference type="SAM" id="MobiDB-lite"/>
    </source>
</evidence>
<evidence type="ECO:0000256" key="5">
    <source>
        <dbReference type="ARBA" id="ARBA00022859"/>
    </source>
</evidence>
<keyword evidence="7" id="KW-0175">Coiled coil</keyword>
<feature type="domain" description="B box-type" evidence="10">
    <location>
        <begin position="137"/>
        <end position="178"/>
    </location>
</feature>
<evidence type="ECO:0000259" key="11">
    <source>
        <dbReference type="PROSITE" id="PS50188"/>
    </source>
</evidence>
<dbReference type="InterPro" id="IPR006574">
    <property type="entry name" value="PRY"/>
</dbReference>
<dbReference type="Gene3D" id="3.30.160.60">
    <property type="entry name" value="Classic Zinc Finger"/>
    <property type="match status" value="1"/>
</dbReference>
<feature type="domain" description="B30.2/SPRY" evidence="11">
    <location>
        <begin position="323"/>
        <end position="523"/>
    </location>
</feature>
<dbReference type="PANTHER" id="PTHR25465:SF14">
    <property type="entry name" value="E3 UBIQUITIN-PROTEIN LIGASE TRIM65"/>
    <property type="match status" value="1"/>
</dbReference>
<dbReference type="SUPFAM" id="SSF49899">
    <property type="entry name" value="Concanavalin A-like lectins/glucanases"/>
    <property type="match status" value="1"/>
</dbReference>
<dbReference type="InterPro" id="IPR017907">
    <property type="entry name" value="Znf_RING_CS"/>
</dbReference>
<dbReference type="SMART" id="SM00336">
    <property type="entry name" value="BBOX"/>
    <property type="match status" value="2"/>
</dbReference>
<evidence type="ECO:0000256" key="1">
    <source>
        <dbReference type="ARBA" id="ARBA00022588"/>
    </source>
</evidence>
<dbReference type="SMART" id="SM00449">
    <property type="entry name" value="SPRY"/>
    <property type="match status" value="1"/>
</dbReference>
<dbReference type="PRINTS" id="PR01407">
    <property type="entry name" value="BUTYPHLNCDUF"/>
</dbReference>
<dbReference type="PROSITE" id="PS50089">
    <property type="entry name" value="ZF_RING_2"/>
    <property type="match status" value="1"/>
</dbReference>
<dbReference type="PANTHER" id="PTHR25465">
    <property type="entry name" value="B-BOX DOMAIN CONTAINING"/>
    <property type="match status" value="1"/>
</dbReference>
<dbReference type="InterPro" id="IPR013320">
    <property type="entry name" value="ConA-like_dom_sf"/>
</dbReference>
<dbReference type="InterPro" id="IPR001870">
    <property type="entry name" value="B30.2/SPRY"/>
</dbReference>
<dbReference type="Gene3D" id="4.10.830.40">
    <property type="match status" value="1"/>
</dbReference>
<gene>
    <name evidence="13" type="primary">LOC116956858</name>
</gene>
<feature type="region of interest" description="Disordered" evidence="8">
    <location>
        <begin position="299"/>
        <end position="319"/>
    </location>
</feature>
<dbReference type="InterPro" id="IPR051051">
    <property type="entry name" value="E3_ubiq-ligase_TRIM/RNF"/>
</dbReference>
<dbReference type="InterPro" id="IPR058030">
    <property type="entry name" value="TRIM8/14/16/25/29/45/65_CC"/>
</dbReference>
<dbReference type="Pfam" id="PF00622">
    <property type="entry name" value="SPRY"/>
    <property type="match status" value="1"/>
</dbReference>
<keyword evidence="2" id="KW-0479">Metal-binding</keyword>
<protein>
    <submittedName>
        <fullName evidence="13">Nuclear factor 7, brain-like</fullName>
    </submittedName>
</protein>
<evidence type="ECO:0000259" key="10">
    <source>
        <dbReference type="PROSITE" id="PS50119"/>
    </source>
</evidence>